<dbReference type="SUPFAM" id="SSF53697">
    <property type="entry name" value="SIS domain"/>
    <property type="match status" value="1"/>
</dbReference>
<dbReference type="PANTHER" id="PTHR30390:SF7">
    <property type="entry name" value="PHOSPHOHEPTOSE ISOMERASE"/>
    <property type="match status" value="1"/>
</dbReference>
<protein>
    <recommendedName>
        <fullName evidence="1">SIS domain-containing protein</fullName>
    </recommendedName>
</protein>
<dbReference type="InterPro" id="IPR046348">
    <property type="entry name" value="SIS_dom_sf"/>
</dbReference>
<dbReference type="HOGENOM" id="CLU_089975_0_0_11"/>
<proteinExistence type="predicted"/>
<dbReference type="OrthoDB" id="9813831at2"/>
<name>D3Q8F5_STANL</name>
<keyword evidence="3" id="KW-1185">Reference proteome</keyword>
<dbReference type="PANTHER" id="PTHR30390">
    <property type="entry name" value="SEDOHEPTULOSE 7-PHOSPHATE ISOMERASE / DNAA INITIATOR-ASSOCIATING FACTOR FOR REPLICATION INITIATION"/>
    <property type="match status" value="1"/>
</dbReference>
<reference evidence="2 3" key="1">
    <citation type="journal article" date="2009" name="Stand. Genomic Sci.">
        <title>Complete genome sequence of Stackebrandtia nassauensis type strain (LLR-40K-21).</title>
        <authorList>
            <person name="Munk C."/>
            <person name="Lapidus A."/>
            <person name="Copeland A."/>
            <person name="Jando M."/>
            <person name="Mayilraj S."/>
            <person name="Glavina Del Rio T."/>
            <person name="Nolan M."/>
            <person name="Chen F."/>
            <person name="Lucas S."/>
            <person name="Tice H."/>
            <person name="Cheng J.F."/>
            <person name="Han C."/>
            <person name="Detter J.C."/>
            <person name="Bruce D."/>
            <person name="Goodwin L."/>
            <person name="Chain P."/>
            <person name="Pitluck S."/>
            <person name="Goker M."/>
            <person name="Ovchinikova G."/>
            <person name="Pati A."/>
            <person name="Ivanova N."/>
            <person name="Mavromatis K."/>
            <person name="Chen A."/>
            <person name="Palaniappan K."/>
            <person name="Land M."/>
            <person name="Hauser L."/>
            <person name="Chang Y.J."/>
            <person name="Jeffries C.D."/>
            <person name="Bristow J."/>
            <person name="Eisen J.A."/>
            <person name="Markowitz V."/>
            <person name="Hugenholtz P."/>
            <person name="Kyrpides N.C."/>
            <person name="Klenk H.P."/>
        </authorList>
    </citation>
    <scope>NUCLEOTIDE SEQUENCE [LARGE SCALE GENOMIC DNA]</scope>
    <source>
        <strain evidence="3">DSM 44728 / CIP 108903 / NRRL B-16338 / NBRC 102104 / LLR-40K-21</strain>
    </source>
</reference>
<sequence>MSVSAAAYAAAITEVCDRAVATQTDAVNAAADLIAGSLKRGGILQAFGTGHSEALCMELAGRAGGLVPSNRIALRDLVLRGGEDAELLSSDKLERDPQVARRLFALSEAAPEDVFVIASQSGINGSIVEFASAVKEAGHDLIAFTSTQHSGQTPSRHPSGRKLAELADVVIDNCAPYGDALLDLPEGGSVCAASSISAALLANMVVAEVVRRQLDVGETPPVYLSANVPGGDTHNNTLESRYAGRIRRGA</sequence>
<gene>
    <name evidence="2" type="ordered locus">Snas_2854</name>
</gene>
<evidence type="ECO:0000259" key="1">
    <source>
        <dbReference type="PROSITE" id="PS51464"/>
    </source>
</evidence>
<dbReference type="EMBL" id="CP001778">
    <property type="protein sequence ID" value="ADD42529.1"/>
    <property type="molecule type" value="Genomic_DNA"/>
</dbReference>
<evidence type="ECO:0000313" key="2">
    <source>
        <dbReference type="EMBL" id="ADD42529.1"/>
    </source>
</evidence>
<dbReference type="Gene3D" id="3.40.50.10490">
    <property type="entry name" value="Glucose-6-phosphate isomerase like protein, domain 1"/>
    <property type="match status" value="1"/>
</dbReference>
<dbReference type="AlphaFoldDB" id="D3Q8F5"/>
<dbReference type="eggNOG" id="COG4821">
    <property type="taxonomic scope" value="Bacteria"/>
</dbReference>
<dbReference type="NCBIfam" id="NF002805">
    <property type="entry name" value="PRK02947.1"/>
    <property type="match status" value="1"/>
</dbReference>
<dbReference type="GO" id="GO:1901135">
    <property type="term" value="P:carbohydrate derivative metabolic process"/>
    <property type="evidence" value="ECO:0007669"/>
    <property type="project" value="InterPro"/>
</dbReference>
<organism evidence="2 3">
    <name type="scientific">Stackebrandtia nassauensis (strain DSM 44728 / CIP 108903 / NRRL B-16338 / NBRC 102104 / LLR-40K-21)</name>
    <dbReference type="NCBI Taxonomy" id="446470"/>
    <lineage>
        <taxon>Bacteria</taxon>
        <taxon>Bacillati</taxon>
        <taxon>Actinomycetota</taxon>
        <taxon>Actinomycetes</taxon>
        <taxon>Glycomycetales</taxon>
        <taxon>Glycomycetaceae</taxon>
        <taxon>Stackebrandtia</taxon>
    </lineage>
</organism>
<dbReference type="PROSITE" id="PS51464">
    <property type="entry name" value="SIS"/>
    <property type="match status" value="1"/>
</dbReference>
<dbReference type="KEGG" id="sna:Snas_2854"/>
<dbReference type="Proteomes" id="UP000000844">
    <property type="component" value="Chromosome"/>
</dbReference>
<dbReference type="STRING" id="446470.Snas_2854"/>
<dbReference type="GO" id="GO:0097367">
    <property type="term" value="F:carbohydrate derivative binding"/>
    <property type="evidence" value="ECO:0007669"/>
    <property type="project" value="InterPro"/>
</dbReference>
<evidence type="ECO:0000313" key="3">
    <source>
        <dbReference type="Proteomes" id="UP000000844"/>
    </source>
</evidence>
<accession>D3Q8F5</accession>
<dbReference type="RefSeq" id="WP_013018100.1">
    <property type="nucleotide sequence ID" value="NC_013947.1"/>
</dbReference>
<dbReference type="InterPro" id="IPR035472">
    <property type="entry name" value="RpiR-like_SIS"/>
</dbReference>
<dbReference type="InterPro" id="IPR050099">
    <property type="entry name" value="SIS_GmhA/DiaA_subfam"/>
</dbReference>
<feature type="domain" description="SIS" evidence="1">
    <location>
        <begin position="34"/>
        <end position="215"/>
    </location>
</feature>
<dbReference type="CDD" id="cd05013">
    <property type="entry name" value="SIS_RpiR"/>
    <property type="match status" value="1"/>
</dbReference>
<dbReference type="InterPro" id="IPR001347">
    <property type="entry name" value="SIS_dom"/>
</dbReference>
<dbReference type="Pfam" id="PF13580">
    <property type="entry name" value="SIS_2"/>
    <property type="match status" value="1"/>
</dbReference>